<evidence type="ECO:0000313" key="1">
    <source>
        <dbReference type="EMBL" id="KAK9031893.1"/>
    </source>
</evidence>
<gene>
    <name evidence="1" type="ORF">V6N11_056179</name>
</gene>
<comment type="caution">
    <text evidence="1">The sequence shown here is derived from an EMBL/GenBank/DDBJ whole genome shotgun (WGS) entry which is preliminary data.</text>
</comment>
<dbReference type="Proteomes" id="UP001396334">
    <property type="component" value="Unassembled WGS sequence"/>
</dbReference>
<proteinExistence type="predicted"/>
<accession>A0ABR2T314</accession>
<dbReference type="EMBL" id="JBBPBN010000009">
    <property type="protein sequence ID" value="KAK9031893.1"/>
    <property type="molecule type" value="Genomic_DNA"/>
</dbReference>
<evidence type="ECO:0008006" key="3">
    <source>
        <dbReference type="Google" id="ProtNLM"/>
    </source>
</evidence>
<keyword evidence="2" id="KW-1185">Reference proteome</keyword>
<reference evidence="1 2" key="1">
    <citation type="journal article" date="2024" name="G3 (Bethesda)">
        <title>Genome assembly of Hibiscus sabdariffa L. provides insights into metabolisms of medicinal natural products.</title>
        <authorList>
            <person name="Kim T."/>
        </authorList>
    </citation>
    <scope>NUCLEOTIDE SEQUENCE [LARGE SCALE GENOMIC DNA]</scope>
    <source>
        <strain evidence="1">TK-2024</strain>
        <tissue evidence="1">Old leaves</tissue>
    </source>
</reference>
<evidence type="ECO:0000313" key="2">
    <source>
        <dbReference type="Proteomes" id="UP001396334"/>
    </source>
</evidence>
<sequence length="111" mass="11931">MSACLRAAWLTGGCCASHESDWPPLGDVLQGSFSLAVPRCHPLGGAARYWPSLAWMLPALSCSTFPPPRCGAVSCSTVPPPRCGACCRVGLWCNLGFVLLCKFFSYLVHKR</sequence>
<organism evidence="1 2">
    <name type="scientific">Hibiscus sabdariffa</name>
    <name type="common">roselle</name>
    <dbReference type="NCBI Taxonomy" id="183260"/>
    <lineage>
        <taxon>Eukaryota</taxon>
        <taxon>Viridiplantae</taxon>
        <taxon>Streptophyta</taxon>
        <taxon>Embryophyta</taxon>
        <taxon>Tracheophyta</taxon>
        <taxon>Spermatophyta</taxon>
        <taxon>Magnoliopsida</taxon>
        <taxon>eudicotyledons</taxon>
        <taxon>Gunneridae</taxon>
        <taxon>Pentapetalae</taxon>
        <taxon>rosids</taxon>
        <taxon>malvids</taxon>
        <taxon>Malvales</taxon>
        <taxon>Malvaceae</taxon>
        <taxon>Malvoideae</taxon>
        <taxon>Hibiscus</taxon>
    </lineage>
</organism>
<protein>
    <recommendedName>
        <fullName evidence="3">Secreted protein</fullName>
    </recommendedName>
</protein>
<name>A0ABR2T314_9ROSI</name>